<protein>
    <submittedName>
        <fullName evidence="4">Thiol-disulfide oxidoreductase resA</fullName>
    </submittedName>
</protein>
<dbReference type="EMBL" id="UGTH01000001">
    <property type="protein sequence ID" value="SUB74570.1"/>
    <property type="molecule type" value="Genomic_DNA"/>
</dbReference>
<dbReference type="GO" id="GO:0016209">
    <property type="term" value="F:antioxidant activity"/>
    <property type="evidence" value="ECO:0007669"/>
    <property type="project" value="InterPro"/>
</dbReference>
<dbReference type="Gene3D" id="3.40.30.10">
    <property type="entry name" value="Glutaredoxin"/>
    <property type="match status" value="1"/>
</dbReference>
<evidence type="ECO:0000256" key="1">
    <source>
        <dbReference type="SAM" id="MobiDB-lite"/>
    </source>
</evidence>
<dbReference type="InterPro" id="IPR000866">
    <property type="entry name" value="AhpC/TSA"/>
</dbReference>
<evidence type="ECO:0000313" key="4">
    <source>
        <dbReference type="EMBL" id="SUB74570.1"/>
    </source>
</evidence>
<keyword evidence="2" id="KW-0732">Signal</keyword>
<dbReference type="InterPro" id="IPR050553">
    <property type="entry name" value="Thioredoxin_ResA/DsbE_sf"/>
</dbReference>
<dbReference type="Proteomes" id="UP000254777">
    <property type="component" value="Unassembled WGS sequence"/>
</dbReference>
<accession>A0A379D9T4</accession>
<dbReference type="SUPFAM" id="SSF52833">
    <property type="entry name" value="Thioredoxin-like"/>
    <property type="match status" value="1"/>
</dbReference>
<organism evidence="4 5">
    <name type="scientific">Peptoniphilus indolicus</name>
    <dbReference type="NCBI Taxonomy" id="33030"/>
    <lineage>
        <taxon>Bacteria</taxon>
        <taxon>Bacillati</taxon>
        <taxon>Bacillota</taxon>
        <taxon>Tissierellia</taxon>
        <taxon>Tissierellales</taxon>
        <taxon>Peptoniphilaceae</taxon>
        <taxon>Peptoniphilus</taxon>
    </lineage>
</organism>
<dbReference type="GO" id="GO:0016491">
    <property type="term" value="F:oxidoreductase activity"/>
    <property type="evidence" value="ECO:0007669"/>
    <property type="project" value="InterPro"/>
</dbReference>
<evidence type="ECO:0000313" key="5">
    <source>
        <dbReference type="Proteomes" id="UP000254777"/>
    </source>
</evidence>
<sequence>MNRDFSKKFMLKKASMFCLVGIMTFGLAACGKKENKTDSANKPPVAEQAQKESSSANIGEFETTDLEKNKVTQEVFRENDLTMVNMFSSTCNPCMEELPYLAELAKEYKDKKVGILGVDIDMDSKGKPDEESREIISKILKDKKSEMKVIFLDENLINTLLKKTDALPYTFFVNKNGDIVGEEYLGSRSKEEWANVIDKEFDKISKNK</sequence>
<name>A0A379D9T4_9FIRM</name>
<dbReference type="InterPro" id="IPR036249">
    <property type="entry name" value="Thioredoxin-like_sf"/>
</dbReference>
<feature type="domain" description="Thioredoxin" evidence="3">
    <location>
        <begin position="52"/>
        <end position="202"/>
    </location>
</feature>
<dbReference type="Pfam" id="PF00578">
    <property type="entry name" value="AhpC-TSA"/>
    <property type="match status" value="1"/>
</dbReference>
<dbReference type="RefSeq" id="WP_004822171.1">
    <property type="nucleotide sequence ID" value="NZ_UGTH01000001.1"/>
</dbReference>
<dbReference type="PROSITE" id="PS51257">
    <property type="entry name" value="PROKAR_LIPOPROTEIN"/>
    <property type="match status" value="1"/>
</dbReference>
<dbReference type="PANTHER" id="PTHR42852">
    <property type="entry name" value="THIOL:DISULFIDE INTERCHANGE PROTEIN DSBE"/>
    <property type="match status" value="1"/>
</dbReference>
<dbReference type="PANTHER" id="PTHR42852:SF13">
    <property type="entry name" value="PROTEIN DIPZ"/>
    <property type="match status" value="1"/>
</dbReference>
<feature type="signal peptide" evidence="2">
    <location>
        <begin position="1"/>
        <end position="28"/>
    </location>
</feature>
<dbReference type="CDD" id="cd02966">
    <property type="entry name" value="TlpA_like_family"/>
    <property type="match status" value="1"/>
</dbReference>
<dbReference type="InterPro" id="IPR013766">
    <property type="entry name" value="Thioredoxin_domain"/>
</dbReference>
<feature type="chain" id="PRO_5016945367" evidence="2">
    <location>
        <begin position="29"/>
        <end position="208"/>
    </location>
</feature>
<dbReference type="AlphaFoldDB" id="A0A379D9T4"/>
<evidence type="ECO:0000259" key="3">
    <source>
        <dbReference type="PROSITE" id="PS51352"/>
    </source>
</evidence>
<gene>
    <name evidence="4" type="primary">resA</name>
    <name evidence="4" type="ORF">NCTC11088_00320</name>
</gene>
<feature type="region of interest" description="Disordered" evidence="1">
    <location>
        <begin position="36"/>
        <end position="63"/>
    </location>
</feature>
<evidence type="ECO:0000256" key="2">
    <source>
        <dbReference type="SAM" id="SignalP"/>
    </source>
</evidence>
<dbReference type="PROSITE" id="PS51352">
    <property type="entry name" value="THIOREDOXIN_2"/>
    <property type="match status" value="1"/>
</dbReference>
<reference evidence="4 5" key="1">
    <citation type="submission" date="2018-06" db="EMBL/GenBank/DDBJ databases">
        <authorList>
            <consortium name="Pathogen Informatics"/>
            <person name="Doyle S."/>
        </authorList>
    </citation>
    <scope>NUCLEOTIDE SEQUENCE [LARGE SCALE GENOMIC DNA]</scope>
    <source>
        <strain evidence="4 5">NCTC11088</strain>
    </source>
</reference>
<proteinExistence type="predicted"/>